<evidence type="ECO:0000313" key="5">
    <source>
        <dbReference type="Proteomes" id="UP000294546"/>
    </source>
</evidence>
<name>A0A4R1G709_9GAMM</name>
<feature type="chain" id="PRO_5020714646" description="Zinc resistance-associated protein" evidence="3">
    <location>
        <begin position="24"/>
        <end position="142"/>
    </location>
</feature>
<protein>
    <recommendedName>
        <fullName evidence="6">Zinc resistance-associated protein</fullName>
    </recommendedName>
</protein>
<accession>A0A4R1G709</accession>
<dbReference type="AlphaFoldDB" id="A0A4R1G709"/>
<feature type="compositionally biased region" description="Low complexity" evidence="2">
    <location>
        <begin position="41"/>
        <end position="51"/>
    </location>
</feature>
<comment type="caution">
    <text evidence="4">The sequence shown here is derived from an EMBL/GenBank/DDBJ whole genome shotgun (WGS) entry which is preliminary data.</text>
</comment>
<dbReference type="OrthoDB" id="9839629at2"/>
<proteinExistence type="predicted"/>
<evidence type="ECO:0008006" key="6">
    <source>
        <dbReference type="Google" id="ProtNLM"/>
    </source>
</evidence>
<sequence length="142" mass="16668">MNKQHGIRLATLLCCALSVGAMAAGQGGNMQGGQGMGSGQQGQMQQGQQGQQQGGRYGDFNRMNRLMEQMHRTNDPQSHYELMRQHWREMERSMEQLGREPSMDLPRDRLRDRDRTLEQLRDQMRLHQEEFDRMEYHRGMMR</sequence>
<keyword evidence="5" id="KW-1185">Reference proteome</keyword>
<dbReference type="EMBL" id="SMFU01000015">
    <property type="protein sequence ID" value="TCK02363.1"/>
    <property type="molecule type" value="Genomic_DNA"/>
</dbReference>
<organism evidence="4 5">
    <name type="scientific">Marinobacterium mangrovicola</name>
    <dbReference type="NCBI Taxonomy" id="1476959"/>
    <lineage>
        <taxon>Bacteria</taxon>
        <taxon>Pseudomonadati</taxon>
        <taxon>Pseudomonadota</taxon>
        <taxon>Gammaproteobacteria</taxon>
        <taxon>Oceanospirillales</taxon>
        <taxon>Oceanospirillaceae</taxon>
        <taxon>Marinobacterium</taxon>
    </lineage>
</organism>
<feature type="compositionally biased region" description="Gly residues" evidence="2">
    <location>
        <begin position="31"/>
        <end position="40"/>
    </location>
</feature>
<evidence type="ECO:0000256" key="2">
    <source>
        <dbReference type="SAM" id="MobiDB-lite"/>
    </source>
</evidence>
<dbReference type="RefSeq" id="WP_132298180.1">
    <property type="nucleotide sequence ID" value="NZ_SMFU01000015.1"/>
</dbReference>
<reference evidence="4 5" key="1">
    <citation type="submission" date="2019-03" db="EMBL/GenBank/DDBJ databases">
        <title>Genomic Encyclopedia of Archaeal and Bacterial Type Strains, Phase II (KMG-II): from individual species to whole genera.</title>
        <authorList>
            <person name="Goeker M."/>
        </authorList>
    </citation>
    <scope>NUCLEOTIDE SEQUENCE [LARGE SCALE GENOMIC DNA]</scope>
    <source>
        <strain evidence="4 5">DSM 27697</strain>
    </source>
</reference>
<feature type="signal peptide" evidence="3">
    <location>
        <begin position="1"/>
        <end position="23"/>
    </location>
</feature>
<keyword evidence="1" id="KW-0175">Coiled coil</keyword>
<evidence type="ECO:0000313" key="4">
    <source>
        <dbReference type="EMBL" id="TCK02363.1"/>
    </source>
</evidence>
<dbReference type="Proteomes" id="UP000294546">
    <property type="component" value="Unassembled WGS sequence"/>
</dbReference>
<keyword evidence="3" id="KW-0732">Signal</keyword>
<gene>
    <name evidence="4" type="ORF">CLV83_4548</name>
</gene>
<evidence type="ECO:0000256" key="3">
    <source>
        <dbReference type="SAM" id="SignalP"/>
    </source>
</evidence>
<evidence type="ECO:0000256" key="1">
    <source>
        <dbReference type="SAM" id="Coils"/>
    </source>
</evidence>
<feature type="region of interest" description="Disordered" evidence="2">
    <location>
        <begin position="31"/>
        <end position="59"/>
    </location>
</feature>
<feature type="coiled-coil region" evidence="1">
    <location>
        <begin position="110"/>
        <end position="137"/>
    </location>
</feature>